<dbReference type="NCBIfam" id="NF037970">
    <property type="entry name" value="vanZ_1"/>
    <property type="match status" value="1"/>
</dbReference>
<protein>
    <recommendedName>
        <fullName evidence="4">VanZ-like domain-containing protein</fullName>
    </recommendedName>
</protein>
<keyword evidence="1" id="KW-1133">Transmembrane helix</keyword>
<dbReference type="RefSeq" id="WP_189572703.1">
    <property type="nucleotide sequence ID" value="NZ_BMXI01000016.1"/>
</dbReference>
<keyword evidence="1" id="KW-0472">Membrane</keyword>
<evidence type="ECO:0008006" key="4">
    <source>
        <dbReference type="Google" id="ProtNLM"/>
    </source>
</evidence>
<sequence length="133" mass="14947">MKLPSFCQRASLWSALFTIWFVTLWLLSSRPGPGPQLEMVIPIDKVLHFGYFFGGAGLLSAALFLQRKKALHWSTIHLLVILALFAVGSLDEWHQSWYVFRSGNDAGDLTADIIGALCGTLLFRKLQPRVFPQ</sequence>
<keyword evidence="3" id="KW-1185">Reference proteome</keyword>
<evidence type="ECO:0000256" key="1">
    <source>
        <dbReference type="SAM" id="Phobius"/>
    </source>
</evidence>
<dbReference type="EMBL" id="BMXI01000016">
    <property type="protein sequence ID" value="GHC63548.1"/>
    <property type="molecule type" value="Genomic_DNA"/>
</dbReference>
<proteinExistence type="predicted"/>
<feature type="transmembrane region" description="Helical" evidence="1">
    <location>
        <begin position="48"/>
        <end position="65"/>
    </location>
</feature>
<evidence type="ECO:0000313" key="2">
    <source>
        <dbReference type="EMBL" id="GHC63548.1"/>
    </source>
</evidence>
<reference evidence="2" key="1">
    <citation type="journal article" date="2014" name="Int. J. Syst. Evol. Microbiol.">
        <title>Complete genome sequence of Corynebacterium casei LMG S-19264T (=DSM 44701T), isolated from a smear-ripened cheese.</title>
        <authorList>
            <consortium name="US DOE Joint Genome Institute (JGI-PGF)"/>
            <person name="Walter F."/>
            <person name="Albersmeier A."/>
            <person name="Kalinowski J."/>
            <person name="Ruckert C."/>
        </authorList>
    </citation>
    <scope>NUCLEOTIDE SEQUENCE</scope>
    <source>
        <strain evidence="2">KCTC 12988</strain>
    </source>
</reference>
<name>A0A918TUU7_9BACT</name>
<feature type="transmembrane region" description="Helical" evidence="1">
    <location>
        <begin position="70"/>
        <end position="89"/>
    </location>
</feature>
<comment type="caution">
    <text evidence="2">The sequence shown here is derived from an EMBL/GenBank/DDBJ whole genome shotgun (WGS) entry which is preliminary data.</text>
</comment>
<dbReference type="AlphaFoldDB" id="A0A918TUU7"/>
<evidence type="ECO:0000313" key="3">
    <source>
        <dbReference type="Proteomes" id="UP000644507"/>
    </source>
</evidence>
<dbReference type="Proteomes" id="UP000644507">
    <property type="component" value="Unassembled WGS sequence"/>
</dbReference>
<gene>
    <name evidence="2" type="ORF">GCM10007100_34010</name>
</gene>
<organism evidence="2 3">
    <name type="scientific">Roseibacillus persicicus</name>
    <dbReference type="NCBI Taxonomy" id="454148"/>
    <lineage>
        <taxon>Bacteria</taxon>
        <taxon>Pseudomonadati</taxon>
        <taxon>Verrucomicrobiota</taxon>
        <taxon>Verrucomicrobiia</taxon>
        <taxon>Verrucomicrobiales</taxon>
        <taxon>Verrucomicrobiaceae</taxon>
        <taxon>Roseibacillus</taxon>
    </lineage>
</organism>
<feature type="transmembrane region" description="Helical" evidence="1">
    <location>
        <begin position="12"/>
        <end position="28"/>
    </location>
</feature>
<keyword evidence="1" id="KW-0812">Transmembrane</keyword>
<reference evidence="2" key="2">
    <citation type="submission" date="2020-09" db="EMBL/GenBank/DDBJ databases">
        <authorList>
            <person name="Sun Q."/>
            <person name="Kim S."/>
        </authorList>
    </citation>
    <scope>NUCLEOTIDE SEQUENCE</scope>
    <source>
        <strain evidence="2">KCTC 12988</strain>
    </source>
</reference>
<accession>A0A918TUU7</accession>